<evidence type="ECO:0000256" key="2">
    <source>
        <dbReference type="ARBA" id="ARBA00022692"/>
    </source>
</evidence>
<evidence type="ECO:0000259" key="6">
    <source>
        <dbReference type="Pfam" id="PF07291"/>
    </source>
</evidence>
<proteinExistence type="predicted"/>
<dbReference type="InterPro" id="IPR009908">
    <property type="entry name" value="Methylamine_util_MauE"/>
</dbReference>
<dbReference type="EMBL" id="JAFLNM010000001">
    <property type="protein sequence ID" value="MBO0340213.1"/>
    <property type="molecule type" value="Genomic_DNA"/>
</dbReference>
<sequence length="150" mass="16922">MSRKSPYTSFITLTAFLLGILFIYTASSKLMHLEIFQLRLERMPQLPPIAHWIAWLIPFTELVIAGLLLIPKYRLAGMYASLILLGIFTGYIILVLQTSDSVPCSCGGVLSALGWRHHILLNACFMAMSLIAIILNTKQYRNKILDKHTT</sequence>
<keyword evidence="2 5" id="KW-0812">Transmembrane</keyword>
<evidence type="ECO:0000256" key="5">
    <source>
        <dbReference type="SAM" id="Phobius"/>
    </source>
</evidence>
<feature type="transmembrane region" description="Helical" evidence="5">
    <location>
        <begin position="119"/>
        <end position="137"/>
    </location>
</feature>
<dbReference type="RefSeq" id="WP_207025875.1">
    <property type="nucleotide sequence ID" value="NZ_JAFLNM010000001.1"/>
</dbReference>
<dbReference type="Pfam" id="PF07291">
    <property type="entry name" value="MauE"/>
    <property type="match status" value="1"/>
</dbReference>
<feature type="transmembrane region" description="Helical" evidence="5">
    <location>
        <begin position="49"/>
        <end position="70"/>
    </location>
</feature>
<comment type="subcellular location">
    <subcellularLocation>
        <location evidence="1">Membrane</location>
        <topology evidence="1">Multi-pass membrane protein</topology>
    </subcellularLocation>
</comment>
<evidence type="ECO:0000313" key="7">
    <source>
        <dbReference type="EMBL" id="MBO0340213.1"/>
    </source>
</evidence>
<feature type="domain" description="Methylamine utilisation protein MauE" evidence="6">
    <location>
        <begin position="10"/>
        <end position="134"/>
    </location>
</feature>
<comment type="caution">
    <text evidence="7">The sequence shown here is derived from an EMBL/GenBank/DDBJ whole genome shotgun (WGS) entry which is preliminary data.</text>
</comment>
<keyword evidence="4 5" id="KW-0472">Membrane</keyword>
<reference evidence="7 8" key="1">
    <citation type="submission" date="2021-03" db="EMBL/GenBank/DDBJ databases">
        <title>Muricauda lutimaris sp. nov. and Muricauda ruestringensis sp. nov, two marine members of the Flavobacteriaceae isolated from deep sea sediments of Western Pacific.</title>
        <authorList>
            <person name="Zhao S."/>
            <person name="Liu R."/>
        </authorList>
    </citation>
    <scope>NUCLEOTIDE SEQUENCE [LARGE SCALE GENOMIC DNA]</scope>
    <source>
        <strain evidence="7 8">BC31-3-A3</strain>
    </source>
</reference>
<evidence type="ECO:0000256" key="1">
    <source>
        <dbReference type="ARBA" id="ARBA00004141"/>
    </source>
</evidence>
<protein>
    <recommendedName>
        <fullName evidence="6">Methylamine utilisation protein MauE domain-containing protein</fullName>
    </recommendedName>
</protein>
<organism evidence="7 8">
    <name type="scientific">Flagellimonas profundi</name>
    <dbReference type="NCBI Taxonomy" id="2915620"/>
    <lineage>
        <taxon>Bacteria</taxon>
        <taxon>Pseudomonadati</taxon>
        <taxon>Bacteroidota</taxon>
        <taxon>Flavobacteriia</taxon>
        <taxon>Flavobacteriales</taxon>
        <taxon>Flavobacteriaceae</taxon>
        <taxon>Flagellimonas</taxon>
    </lineage>
</organism>
<keyword evidence="8" id="KW-1185">Reference proteome</keyword>
<evidence type="ECO:0000313" key="8">
    <source>
        <dbReference type="Proteomes" id="UP000664807"/>
    </source>
</evidence>
<dbReference type="Proteomes" id="UP000664807">
    <property type="component" value="Unassembled WGS sequence"/>
</dbReference>
<accession>A0ABS3FAN5</accession>
<evidence type="ECO:0000256" key="3">
    <source>
        <dbReference type="ARBA" id="ARBA00022989"/>
    </source>
</evidence>
<gene>
    <name evidence="7" type="ORF">J0654_01095</name>
</gene>
<name>A0ABS3FAN5_9FLAO</name>
<feature type="transmembrane region" description="Helical" evidence="5">
    <location>
        <begin position="77"/>
        <end position="99"/>
    </location>
</feature>
<evidence type="ECO:0000256" key="4">
    <source>
        <dbReference type="ARBA" id="ARBA00023136"/>
    </source>
</evidence>
<keyword evidence="3 5" id="KW-1133">Transmembrane helix</keyword>